<dbReference type="Proteomes" id="UP001426770">
    <property type="component" value="Unassembled WGS sequence"/>
</dbReference>
<accession>A0ABP9WGX3</accession>
<dbReference type="EMBL" id="BAABRR010000006">
    <property type="protein sequence ID" value="GAA5519062.1"/>
    <property type="molecule type" value="Genomic_DNA"/>
</dbReference>
<keyword evidence="2" id="KW-1185">Reference proteome</keyword>
<name>A0ABP9WGX3_9MICO</name>
<evidence type="ECO:0000313" key="1">
    <source>
        <dbReference type="EMBL" id="GAA5519062.1"/>
    </source>
</evidence>
<sequence length="164" mass="16610">MAAATPTTFLEATLAGGASHGTPVAPAPIGQLHLSDLAAMEAAGDGSAALFLRASVVFESADGPPIRRATLTVDAPGVWFEADPAWHLLDRGAEEGWTLMVDAGSGRATFTYEGALGHCGSAGITARLGLEPGTRIAGTEIILAAMIHGAVTEHAASVRRVVVA</sequence>
<protein>
    <submittedName>
        <fullName evidence="1">Uncharacterized protein</fullName>
    </submittedName>
</protein>
<organism evidence="1 2">
    <name type="scientific">Demequina sediminis</name>
    <dbReference type="NCBI Taxonomy" id="1930058"/>
    <lineage>
        <taxon>Bacteria</taxon>
        <taxon>Bacillati</taxon>
        <taxon>Actinomycetota</taxon>
        <taxon>Actinomycetes</taxon>
        <taxon>Micrococcales</taxon>
        <taxon>Demequinaceae</taxon>
        <taxon>Demequina</taxon>
    </lineage>
</organism>
<gene>
    <name evidence="1" type="ORF">Lsed01_01500</name>
</gene>
<dbReference type="RefSeq" id="WP_345379403.1">
    <property type="nucleotide sequence ID" value="NZ_BAABRR010000006.1"/>
</dbReference>
<comment type="caution">
    <text evidence="1">The sequence shown here is derived from an EMBL/GenBank/DDBJ whole genome shotgun (WGS) entry which is preliminary data.</text>
</comment>
<proteinExistence type="predicted"/>
<evidence type="ECO:0000313" key="2">
    <source>
        <dbReference type="Proteomes" id="UP001426770"/>
    </source>
</evidence>
<reference evidence="1 2" key="1">
    <citation type="submission" date="2024-02" db="EMBL/GenBank/DDBJ databases">
        <title>Lysinimicrobium sediminis NBRC 112286.</title>
        <authorList>
            <person name="Ichikawa N."/>
            <person name="Katano-Makiyama Y."/>
            <person name="Hidaka K."/>
        </authorList>
    </citation>
    <scope>NUCLEOTIDE SEQUENCE [LARGE SCALE GENOMIC DNA]</scope>
    <source>
        <strain evidence="1 2">NBRC 112286</strain>
    </source>
</reference>